<evidence type="ECO:0000256" key="9">
    <source>
        <dbReference type="SAM" id="MobiDB-lite"/>
    </source>
</evidence>
<dbReference type="PANTHER" id="PTHR16514:SF3">
    <property type="entry name" value="LOW-DENSITY LIPOPROTEIN RECEPTOR CLASS A DOMAIN-CONTAINING PROTEIN 4-LIKE ISOFORM X1"/>
    <property type="match status" value="1"/>
</dbReference>
<comment type="similarity">
    <text evidence="3">Belongs to the PMEPA1 family.</text>
</comment>
<dbReference type="PANTHER" id="PTHR16514">
    <property type="entry name" value="LOW DENSITY LIPOPROTEIN RECEPTOR CLASS A DOMAIN-CONTAINING 4A"/>
    <property type="match status" value="1"/>
</dbReference>
<comment type="caution">
    <text evidence="10">The sequence shown here is derived from an EMBL/GenBank/DDBJ whole genome shotgun (WGS) entry which is preliminary data.</text>
</comment>
<feature type="region of interest" description="Disordered" evidence="9">
    <location>
        <begin position="374"/>
        <end position="401"/>
    </location>
</feature>
<dbReference type="EMBL" id="WJBH02000005">
    <property type="protein sequence ID" value="KAI9558022.1"/>
    <property type="molecule type" value="Genomic_DNA"/>
</dbReference>
<feature type="region of interest" description="Disordered" evidence="9">
    <location>
        <begin position="336"/>
        <end position="358"/>
    </location>
</feature>
<dbReference type="InterPro" id="IPR043445">
    <property type="entry name" value="TMEPAI/LRAD4"/>
</dbReference>
<keyword evidence="5" id="KW-0734">Signal transduction inhibitor</keyword>
<evidence type="ECO:0000256" key="4">
    <source>
        <dbReference type="ARBA" id="ARBA00022692"/>
    </source>
</evidence>
<evidence type="ECO:0000256" key="7">
    <source>
        <dbReference type="ARBA" id="ARBA00022989"/>
    </source>
</evidence>
<dbReference type="GO" id="GO:0000139">
    <property type="term" value="C:Golgi membrane"/>
    <property type="evidence" value="ECO:0007669"/>
    <property type="project" value="TreeGrafter"/>
</dbReference>
<feature type="compositionally biased region" description="Low complexity" evidence="9">
    <location>
        <begin position="349"/>
        <end position="358"/>
    </location>
</feature>
<dbReference type="AlphaFoldDB" id="A0AAD5KSB2"/>
<dbReference type="GO" id="GO:0031901">
    <property type="term" value="C:early endosome membrane"/>
    <property type="evidence" value="ECO:0007669"/>
    <property type="project" value="UniProtKB-SubCell"/>
</dbReference>
<feature type="compositionally biased region" description="Low complexity" evidence="9">
    <location>
        <begin position="378"/>
        <end position="387"/>
    </location>
</feature>
<keyword evidence="7" id="KW-1133">Transmembrane helix</keyword>
<keyword evidence="6" id="KW-0967">Endosome</keyword>
<feature type="compositionally biased region" description="Polar residues" evidence="9">
    <location>
        <begin position="336"/>
        <end position="348"/>
    </location>
</feature>
<protein>
    <submittedName>
        <fullName evidence="10">Uncharacterized protein</fullName>
    </submittedName>
</protein>
<feature type="compositionally biased region" description="Low complexity" evidence="9">
    <location>
        <begin position="226"/>
        <end position="240"/>
    </location>
</feature>
<dbReference type="GO" id="GO:0009968">
    <property type="term" value="P:negative regulation of signal transduction"/>
    <property type="evidence" value="ECO:0007669"/>
    <property type="project" value="UniProtKB-KW"/>
</dbReference>
<feature type="region of interest" description="Disordered" evidence="9">
    <location>
        <begin position="463"/>
        <end position="527"/>
    </location>
</feature>
<evidence type="ECO:0000256" key="6">
    <source>
        <dbReference type="ARBA" id="ARBA00022753"/>
    </source>
</evidence>
<feature type="compositionally biased region" description="Low complexity" evidence="9">
    <location>
        <begin position="257"/>
        <end position="271"/>
    </location>
</feature>
<evidence type="ECO:0000313" key="11">
    <source>
        <dbReference type="Proteomes" id="UP000820818"/>
    </source>
</evidence>
<keyword evidence="8" id="KW-0472">Membrane</keyword>
<gene>
    <name evidence="10" type="ORF">GHT06_014775</name>
</gene>
<organism evidence="10 11">
    <name type="scientific">Daphnia sinensis</name>
    <dbReference type="NCBI Taxonomy" id="1820382"/>
    <lineage>
        <taxon>Eukaryota</taxon>
        <taxon>Metazoa</taxon>
        <taxon>Ecdysozoa</taxon>
        <taxon>Arthropoda</taxon>
        <taxon>Crustacea</taxon>
        <taxon>Branchiopoda</taxon>
        <taxon>Diplostraca</taxon>
        <taxon>Cladocera</taxon>
        <taxon>Anomopoda</taxon>
        <taxon>Daphniidae</taxon>
        <taxon>Daphnia</taxon>
        <taxon>Daphnia similis group</taxon>
    </lineage>
</organism>
<keyword evidence="11" id="KW-1185">Reference proteome</keyword>
<accession>A0AAD5KSB2</accession>
<evidence type="ECO:0000256" key="2">
    <source>
        <dbReference type="ARBA" id="ARBA00004190"/>
    </source>
</evidence>
<evidence type="ECO:0000256" key="8">
    <source>
        <dbReference type="ARBA" id="ARBA00023136"/>
    </source>
</evidence>
<dbReference type="Proteomes" id="UP000820818">
    <property type="component" value="Linkage Group LG5"/>
</dbReference>
<feature type="region of interest" description="Disordered" evidence="9">
    <location>
        <begin position="148"/>
        <end position="240"/>
    </location>
</feature>
<sequence>MGARSWSSSAPSVPSSHQSSSSSSTTTTTTTTAAVGSFFSSSSSSLSSSPSSSPPSSSSPSPTGAKKHHHRHHYNHLQQHLLGKQQTTPKDDRHAFFRIPVTGEGKKKPLDLTAESVATAKAAVAAAAQRAERNLSVKRDLALDLPTCPTLPDGEEKPYGSSTRLRIRDHDQESEIYQECIRPPPNRTVHETSTSFPPFRCNSESILTERPSGSGRAGNSKTAGPSSSSYTNSQSSSSSSSSSIMAVYCCTSASYSSSTSSLSSGSYQSSSGGYGYRNLGGRPHQHQHQPQQQQQQQQQKEQHSVDSKKDLFAIPAATTASTRLLLDIHGQPIVTRSKSMSTGSSLQQPDGASSCPAGSSSSCNMLVVMVPLPPPLPSHQQQQQQFSIPPPTPPAGSKTLESAVKSCVRSFRDRVHPCSPKMSSATSGAAAVSCASQTATAGGVDNAGYVESTSGGRWPSATLAERQQHQDNSTNNNNNYHPPSTAEPSSGTSRSKLANLPVVPCASASTAYSSSSSSTSSQTRRDL</sequence>
<evidence type="ECO:0000256" key="5">
    <source>
        <dbReference type="ARBA" id="ARBA00022700"/>
    </source>
</evidence>
<feature type="compositionally biased region" description="Basic residues" evidence="9">
    <location>
        <begin position="65"/>
        <end position="75"/>
    </location>
</feature>
<dbReference type="GO" id="GO:0070412">
    <property type="term" value="F:R-SMAD binding"/>
    <property type="evidence" value="ECO:0007669"/>
    <property type="project" value="InterPro"/>
</dbReference>
<evidence type="ECO:0000256" key="1">
    <source>
        <dbReference type="ARBA" id="ARBA00004146"/>
    </source>
</evidence>
<comment type="subcellular location">
    <subcellularLocation>
        <location evidence="1">Early endosome membrane</location>
    </subcellularLocation>
    <subcellularLocation>
        <location evidence="2">Endosome membrane</location>
        <topology evidence="2">Single-pass membrane protein</topology>
    </subcellularLocation>
</comment>
<reference evidence="10 11" key="1">
    <citation type="submission" date="2022-05" db="EMBL/GenBank/DDBJ databases">
        <title>A multi-omics perspective on studying reproductive biology in Daphnia sinensis.</title>
        <authorList>
            <person name="Jia J."/>
        </authorList>
    </citation>
    <scope>NUCLEOTIDE SEQUENCE [LARGE SCALE GENOMIC DNA]</scope>
    <source>
        <strain evidence="10 11">WSL</strain>
    </source>
</reference>
<evidence type="ECO:0000313" key="10">
    <source>
        <dbReference type="EMBL" id="KAI9558022.1"/>
    </source>
</evidence>
<proteinExistence type="inferred from homology"/>
<feature type="compositionally biased region" description="Polar residues" evidence="9">
    <location>
        <begin position="470"/>
        <end position="496"/>
    </location>
</feature>
<feature type="compositionally biased region" description="Polar residues" evidence="9">
    <location>
        <begin position="191"/>
        <end position="206"/>
    </location>
</feature>
<evidence type="ECO:0000256" key="3">
    <source>
        <dbReference type="ARBA" id="ARBA00009908"/>
    </source>
</evidence>
<keyword evidence="4" id="KW-0812">Transmembrane</keyword>
<feature type="compositionally biased region" description="Low complexity" evidence="9">
    <location>
        <begin position="288"/>
        <end position="299"/>
    </location>
</feature>
<feature type="compositionally biased region" description="Low complexity" evidence="9">
    <location>
        <begin position="1"/>
        <end position="63"/>
    </location>
</feature>
<feature type="region of interest" description="Disordered" evidence="9">
    <location>
        <begin position="1"/>
        <end position="90"/>
    </location>
</feature>
<feature type="region of interest" description="Disordered" evidence="9">
    <location>
        <begin position="257"/>
        <end position="307"/>
    </location>
</feature>
<name>A0AAD5KSB2_9CRUS</name>
<feature type="compositionally biased region" description="Low complexity" evidence="9">
    <location>
        <begin position="506"/>
        <end position="521"/>
    </location>
</feature>